<reference evidence="2" key="1">
    <citation type="journal article" date="2023" name="G3 (Bethesda)">
        <title>Genome assembly and association tests identify interacting loci associated with vigor, precocity, and sex in interspecific pistachio rootstocks.</title>
        <authorList>
            <person name="Palmer W."/>
            <person name="Jacygrad E."/>
            <person name="Sagayaradj S."/>
            <person name="Cavanaugh K."/>
            <person name="Han R."/>
            <person name="Bertier L."/>
            <person name="Beede B."/>
            <person name="Kafkas S."/>
            <person name="Golino D."/>
            <person name="Preece J."/>
            <person name="Michelmore R."/>
        </authorList>
    </citation>
    <scope>NUCLEOTIDE SEQUENCE [LARGE SCALE GENOMIC DNA]</scope>
</reference>
<dbReference type="EMBL" id="CM047749">
    <property type="protein sequence ID" value="KAJ0010109.1"/>
    <property type="molecule type" value="Genomic_DNA"/>
</dbReference>
<proteinExistence type="predicted"/>
<accession>A0ACC0X6M5</accession>
<sequence>MLQHLIFFKSHLALMEFYLNGISLVMCYMMHAMMAWIPCVYEFYVDRNLHVVVAGFICVYGLHFC</sequence>
<name>A0ACC0X6M5_9ROSI</name>
<evidence type="ECO:0000313" key="2">
    <source>
        <dbReference type="Proteomes" id="UP001163603"/>
    </source>
</evidence>
<evidence type="ECO:0000313" key="1">
    <source>
        <dbReference type="EMBL" id="KAJ0010109.1"/>
    </source>
</evidence>
<gene>
    <name evidence="1" type="ORF">Pint_34196</name>
</gene>
<organism evidence="1 2">
    <name type="scientific">Pistacia integerrima</name>
    <dbReference type="NCBI Taxonomy" id="434235"/>
    <lineage>
        <taxon>Eukaryota</taxon>
        <taxon>Viridiplantae</taxon>
        <taxon>Streptophyta</taxon>
        <taxon>Embryophyta</taxon>
        <taxon>Tracheophyta</taxon>
        <taxon>Spermatophyta</taxon>
        <taxon>Magnoliopsida</taxon>
        <taxon>eudicotyledons</taxon>
        <taxon>Gunneridae</taxon>
        <taxon>Pentapetalae</taxon>
        <taxon>rosids</taxon>
        <taxon>malvids</taxon>
        <taxon>Sapindales</taxon>
        <taxon>Anacardiaceae</taxon>
        <taxon>Pistacia</taxon>
    </lineage>
</organism>
<keyword evidence="2" id="KW-1185">Reference proteome</keyword>
<dbReference type="Proteomes" id="UP001163603">
    <property type="component" value="Chromosome 14"/>
</dbReference>
<comment type="caution">
    <text evidence="1">The sequence shown here is derived from an EMBL/GenBank/DDBJ whole genome shotgun (WGS) entry which is preliminary data.</text>
</comment>
<protein>
    <submittedName>
        <fullName evidence="1">Uncharacterized protein</fullName>
    </submittedName>
</protein>